<evidence type="ECO:0000256" key="3">
    <source>
        <dbReference type="RuleBase" id="RU364082"/>
    </source>
</evidence>
<dbReference type="Proteomes" id="UP001501697">
    <property type="component" value="Unassembled WGS sequence"/>
</dbReference>
<dbReference type="InterPro" id="IPR029903">
    <property type="entry name" value="RmlD-like-bd"/>
</dbReference>
<comment type="pathway">
    <text evidence="3">Carbohydrate biosynthesis; dTDP-L-rhamnose biosynthesis.</text>
</comment>
<gene>
    <name evidence="5" type="ORF">GCM10022200_13540</name>
</gene>
<comment type="function">
    <text evidence="3">Catalyzes the reduction of dTDP-6-deoxy-L-lyxo-4-hexulose to yield dTDP-L-rhamnose.</text>
</comment>
<evidence type="ECO:0000256" key="2">
    <source>
        <dbReference type="ARBA" id="ARBA00010944"/>
    </source>
</evidence>
<dbReference type="EMBL" id="BAAAYU010000004">
    <property type="protein sequence ID" value="GAA3631880.1"/>
    <property type="molecule type" value="Genomic_DNA"/>
</dbReference>
<sequence length="473" mass="51180">MTEYGKALGAAETSIPGLVLWDLPVHGDARGWFKENWQREKMRAAGLPDFGPVQNNISFNDAVGTTRGIHAEPWDKWVSVATGRIFGAWVDLREGPTFGTVFTAELDPSTAIFVPRGVGNAYQTLAPDTAYVYLVNDHWSPDADYTFLNLADETAAIDWPIPLTEVEISPKDRAHPRLADVVPMGPRKTLVIGANGQLGRALRAEFGEHPSIEYTTRDELDLAAADLEGARRWRDYGVIVNAAAYTAVDVAETPDGRAAAWAANVAGVAALTRIATEAGVTLVHVSSDYVFDGTKATPYTEEDPVSPLGVYGQTKAAADAVVATAPRHYIVRTSWVIGEGRNFVRTMASLAQRGVDPAVVDDQVGRLSFTRDIARGIRHLLDVGAEYGVYNLTGGGEEATWYDIARRVYSATGADPNRVTPISTDDYYAGSEGVHAPRPRRSMLDLAKITRTGFTPAPMLESLDDYLAADAAQ</sequence>
<dbReference type="SUPFAM" id="SSF51735">
    <property type="entry name" value="NAD(P)-binding Rossmann-fold domains"/>
    <property type="match status" value="1"/>
</dbReference>
<protein>
    <recommendedName>
        <fullName evidence="3">dTDP-4-dehydrorhamnose reductase</fullName>
        <ecNumber evidence="3">1.1.1.133</ecNumber>
    </recommendedName>
</protein>
<comment type="caution">
    <text evidence="5">The sequence shown here is derived from an EMBL/GenBank/DDBJ whole genome shotgun (WGS) entry which is preliminary data.</text>
</comment>
<keyword evidence="3" id="KW-0521">NADP</keyword>
<dbReference type="PANTHER" id="PTHR10491">
    <property type="entry name" value="DTDP-4-DEHYDRORHAMNOSE REDUCTASE"/>
    <property type="match status" value="1"/>
</dbReference>
<dbReference type="InterPro" id="IPR036291">
    <property type="entry name" value="NAD(P)-bd_dom_sf"/>
</dbReference>
<comment type="similarity">
    <text evidence="2 3">Belongs to the dTDP-4-dehydrorhamnose reductase family.</text>
</comment>
<evidence type="ECO:0000256" key="1">
    <source>
        <dbReference type="ARBA" id="ARBA00010154"/>
    </source>
</evidence>
<keyword evidence="6" id="KW-1185">Reference proteome</keyword>
<dbReference type="CDD" id="cd00438">
    <property type="entry name" value="cupin_RmlC"/>
    <property type="match status" value="1"/>
</dbReference>
<evidence type="ECO:0000313" key="5">
    <source>
        <dbReference type="EMBL" id="GAA3631880.1"/>
    </source>
</evidence>
<dbReference type="PANTHER" id="PTHR10491:SF4">
    <property type="entry name" value="METHIONINE ADENOSYLTRANSFERASE 2 SUBUNIT BETA"/>
    <property type="match status" value="1"/>
</dbReference>
<reference evidence="6" key="1">
    <citation type="journal article" date="2019" name="Int. J. Syst. Evol. Microbiol.">
        <title>The Global Catalogue of Microorganisms (GCM) 10K type strain sequencing project: providing services to taxonomists for standard genome sequencing and annotation.</title>
        <authorList>
            <consortium name="The Broad Institute Genomics Platform"/>
            <consortium name="The Broad Institute Genome Sequencing Center for Infectious Disease"/>
            <person name="Wu L."/>
            <person name="Ma J."/>
        </authorList>
    </citation>
    <scope>NUCLEOTIDE SEQUENCE [LARGE SCALE GENOMIC DNA]</scope>
    <source>
        <strain evidence="6">JCM 16544</strain>
    </source>
</reference>
<comment type="similarity">
    <text evidence="1">Belongs to the dTDP-4-dehydrorhamnose 3,5-epimerase family.</text>
</comment>
<name>A0ABP7AGS5_9MICO</name>
<feature type="domain" description="RmlD-like substrate binding" evidence="4">
    <location>
        <begin position="188"/>
        <end position="468"/>
    </location>
</feature>
<dbReference type="InterPro" id="IPR005913">
    <property type="entry name" value="dTDP_dehydrorham_reduct"/>
</dbReference>
<dbReference type="Gene3D" id="2.60.120.10">
    <property type="entry name" value="Jelly Rolls"/>
    <property type="match status" value="1"/>
</dbReference>
<dbReference type="InterPro" id="IPR000888">
    <property type="entry name" value="RmlC-like"/>
</dbReference>
<accession>A0ABP7AGS5</accession>
<dbReference type="Gene3D" id="3.90.25.10">
    <property type="entry name" value="UDP-galactose 4-epimerase, domain 1"/>
    <property type="match status" value="1"/>
</dbReference>
<dbReference type="CDD" id="cd05254">
    <property type="entry name" value="dTDP_HR_like_SDR_e"/>
    <property type="match status" value="1"/>
</dbReference>
<evidence type="ECO:0000313" key="6">
    <source>
        <dbReference type="Proteomes" id="UP001501697"/>
    </source>
</evidence>
<dbReference type="Pfam" id="PF04321">
    <property type="entry name" value="RmlD_sub_bind"/>
    <property type="match status" value="1"/>
</dbReference>
<evidence type="ECO:0000259" key="4">
    <source>
        <dbReference type="Pfam" id="PF04321"/>
    </source>
</evidence>
<dbReference type="InterPro" id="IPR014710">
    <property type="entry name" value="RmlC-like_jellyroll"/>
</dbReference>
<dbReference type="InterPro" id="IPR011051">
    <property type="entry name" value="RmlC_Cupin_sf"/>
</dbReference>
<dbReference type="Gene3D" id="3.40.50.720">
    <property type="entry name" value="NAD(P)-binding Rossmann-like Domain"/>
    <property type="match status" value="1"/>
</dbReference>
<proteinExistence type="inferred from homology"/>
<dbReference type="Pfam" id="PF00908">
    <property type="entry name" value="dTDP_sugar_isom"/>
    <property type="match status" value="1"/>
</dbReference>
<keyword evidence="3" id="KW-0560">Oxidoreductase</keyword>
<dbReference type="SUPFAM" id="SSF51182">
    <property type="entry name" value="RmlC-like cupins"/>
    <property type="match status" value="1"/>
</dbReference>
<dbReference type="RefSeq" id="WP_344737223.1">
    <property type="nucleotide sequence ID" value="NZ_BAAAYU010000004.1"/>
</dbReference>
<organism evidence="5 6">
    <name type="scientific">Microbacterium awajiense</name>
    <dbReference type="NCBI Taxonomy" id="415214"/>
    <lineage>
        <taxon>Bacteria</taxon>
        <taxon>Bacillati</taxon>
        <taxon>Actinomycetota</taxon>
        <taxon>Actinomycetes</taxon>
        <taxon>Micrococcales</taxon>
        <taxon>Microbacteriaceae</taxon>
        <taxon>Microbacterium</taxon>
    </lineage>
</organism>
<dbReference type="EC" id="1.1.1.133" evidence="3"/>